<keyword evidence="11 12" id="KW-0694">RNA-binding</keyword>
<dbReference type="SUPFAM" id="SSF69065">
    <property type="entry name" value="RNase III domain-like"/>
    <property type="match status" value="1"/>
</dbReference>
<dbReference type="HAMAP" id="MF_00104">
    <property type="entry name" value="RNase_III"/>
    <property type="match status" value="1"/>
</dbReference>
<keyword evidence="5 12" id="KW-0540">Nuclease</keyword>
<dbReference type="FunFam" id="1.10.1520.10:FF:000001">
    <property type="entry name" value="Ribonuclease 3"/>
    <property type="match status" value="1"/>
</dbReference>
<dbReference type="GO" id="GO:0006364">
    <property type="term" value="P:rRNA processing"/>
    <property type="evidence" value="ECO:0007669"/>
    <property type="project" value="UniProtKB-UniRule"/>
</dbReference>
<feature type="active site" evidence="12">
    <location>
        <position position="125"/>
    </location>
</feature>
<dbReference type="PROSITE" id="PS00517">
    <property type="entry name" value="RNASE_3_1"/>
    <property type="match status" value="1"/>
</dbReference>
<feature type="binding site" evidence="12">
    <location>
        <position position="49"/>
    </location>
    <ligand>
        <name>Mg(2+)</name>
        <dbReference type="ChEBI" id="CHEBI:18420"/>
    </ligand>
</feature>
<accession>A0A6A8MBF1</accession>
<evidence type="ECO:0000313" key="16">
    <source>
        <dbReference type="EMBL" id="MST86443.1"/>
    </source>
</evidence>
<keyword evidence="4 12" id="KW-0507">mRNA processing</keyword>
<dbReference type="InterPro" id="IPR000999">
    <property type="entry name" value="RNase_III_dom"/>
</dbReference>
<evidence type="ECO:0000259" key="15">
    <source>
        <dbReference type="PROSITE" id="PS50142"/>
    </source>
</evidence>
<dbReference type="PROSITE" id="PS50137">
    <property type="entry name" value="DS_RBD"/>
    <property type="match status" value="1"/>
</dbReference>
<dbReference type="EMBL" id="VUMX01000003">
    <property type="protein sequence ID" value="MST86443.1"/>
    <property type="molecule type" value="Genomic_DNA"/>
</dbReference>
<evidence type="ECO:0000256" key="11">
    <source>
        <dbReference type="ARBA" id="ARBA00022884"/>
    </source>
</evidence>
<evidence type="ECO:0000256" key="8">
    <source>
        <dbReference type="ARBA" id="ARBA00022759"/>
    </source>
</evidence>
<feature type="region of interest" description="Disordered" evidence="13">
    <location>
        <begin position="206"/>
        <end position="232"/>
    </location>
</feature>
<comment type="catalytic activity">
    <reaction evidence="1 12">
        <text>Endonucleolytic cleavage to 5'-phosphomonoester.</text>
        <dbReference type="EC" id="3.1.26.3"/>
    </reaction>
</comment>
<keyword evidence="3 12" id="KW-0698">rRNA processing</keyword>
<sequence length="232" mass="26248">MVSTKFIKMLDEKYGVKFHDARLLEEAFTHSSYVNENPKKTLGDYEKLEFLGDAVLEFTVSDYLYRHYRHLNEGELTRLRSNIVRTEGFSKMALDCGFKPEINLGVGEEKAGGRERKALLEDVFEAFNGALFLDQGIEAVESFLKQTVYPVIDSGFFTPSRDFKTDLQEYLQQNGSVDIEYKVINESQSPSSFRVEVSVNGQVLASGEGHNKKKAEQQAAQHALERLTEGGK</sequence>
<evidence type="ECO:0000256" key="10">
    <source>
        <dbReference type="ARBA" id="ARBA00022842"/>
    </source>
</evidence>
<protein>
    <recommendedName>
        <fullName evidence="12">Ribonuclease 3</fullName>
        <ecNumber evidence="12">3.1.26.3</ecNumber>
    </recommendedName>
    <alternativeName>
        <fullName evidence="12">Ribonuclease III</fullName>
        <shortName evidence="12">RNase III</shortName>
    </alternativeName>
</protein>
<dbReference type="InterPro" id="IPR011907">
    <property type="entry name" value="RNase_III"/>
</dbReference>
<keyword evidence="6 12" id="KW-0479">Metal-binding</keyword>
<evidence type="ECO:0000256" key="7">
    <source>
        <dbReference type="ARBA" id="ARBA00022730"/>
    </source>
</evidence>
<dbReference type="GO" id="GO:0010468">
    <property type="term" value="P:regulation of gene expression"/>
    <property type="evidence" value="ECO:0007669"/>
    <property type="project" value="TreeGrafter"/>
</dbReference>
<keyword evidence="9 12" id="KW-0378">Hydrolase</keyword>
<dbReference type="InterPro" id="IPR036389">
    <property type="entry name" value="RNase_III_sf"/>
</dbReference>
<comment type="subcellular location">
    <subcellularLocation>
        <location evidence="12">Cytoplasm</location>
    </subcellularLocation>
</comment>
<dbReference type="SMART" id="SM00535">
    <property type="entry name" value="RIBOc"/>
    <property type="match status" value="1"/>
</dbReference>
<evidence type="ECO:0000256" key="5">
    <source>
        <dbReference type="ARBA" id="ARBA00022722"/>
    </source>
</evidence>
<feature type="domain" description="RNase III" evidence="15">
    <location>
        <begin position="7"/>
        <end position="136"/>
    </location>
</feature>
<comment type="subunit">
    <text evidence="12">Homodimer.</text>
</comment>
<evidence type="ECO:0000256" key="4">
    <source>
        <dbReference type="ARBA" id="ARBA00022664"/>
    </source>
</evidence>
<comment type="function">
    <text evidence="12">Digests double-stranded RNA. Involved in the processing of primary rRNA transcript to yield the immediate precursors to the large and small rRNAs (23S and 16S). Processes some mRNAs, and tRNAs when they are encoded in the rRNA operon. Processes pre-crRNA and tracrRNA of type II CRISPR loci if present in the organism.</text>
</comment>
<dbReference type="PROSITE" id="PS50142">
    <property type="entry name" value="RNASE_3_2"/>
    <property type="match status" value="1"/>
</dbReference>
<dbReference type="CDD" id="cd00593">
    <property type="entry name" value="RIBOc"/>
    <property type="match status" value="1"/>
</dbReference>
<dbReference type="CDD" id="cd10845">
    <property type="entry name" value="DSRM_RNAse_III_family"/>
    <property type="match status" value="1"/>
</dbReference>
<feature type="binding site" evidence="12">
    <location>
        <position position="122"/>
    </location>
    <ligand>
        <name>Mg(2+)</name>
        <dbReference type="ChEBI" id="CHEBI:18420"/>
    </ligand>
</feature>
<dbReference type="GO" id="GO:0003725">
    <property type="term" value="F:double-stranded RNA binding"/>
    <property type="evidence" value="ECO:0007669"/>
    <property type="project" value="TreeGrafter"/>
</dbReference>
<evidence type="ECO:0000256" key="1">
    <source>
        <dbReference type="ARBA" id="ARBA00000109"/>
    </source>
</evidence>
<feature type="binding site" evidence="12">
    <location>
        <position position="125"/>
    </location>
    <ligand>
        <name>Mg(2+)</name>
        <dbReference type="ChEBI" id="CHEBI:18420"/>
    </ligand>
</feature>
<evidence type="ECO:0000313" key="17">
    <source>
        <dbReference type="Proteomes" id="UP000438120"/>
    </source>
</evidence>
<feature type="active site" evidence="12">
    <location>
        <position position="53"/>
    </location>
</feature>
<dbReference type="OrthoDB" id="9805026at2"/>
<dbReference type="GO" id="GO:0046872">
    <property type="term" value="F:metal ion binding"/>
    <property type="evidence" value="ECO:0007669"/>
    <property type="project" value="UniProtKB-KW"/>
</dbReference>
<dbReference type="Gene3D" id="1.10.1520.10">
    <property type="entry name" value="Ribonuclease III domain"/>
    <property type="match status" value="1"/>
</dbReference>
<keyword evidence="10 12" id="KW-0460">Magnesium</keyword>
<dbReference type="GO" id="GO:0008033">
    <property type="term" value="P:tRNA processing"/>
    <property type="evidence" value="ECO:0007669"/>
    <property type="project" value="UniProtKB-KW"/>
</dbReference>
<evidence type="ECO:0000259" key="14">
    <source>
        <dbReference type="PROSITE" id="PS50137"/>
    </source>
</evidence>
<dbReference type="PANTHER" id="PTHR11207">
    <property type="entry name" value="RIBONUCLEASE III"/>
    <property type="match status" value="1"/>
</dbReference>
<dbReference type="PANTHER" id="PTHR11207:SF0">
    <property type="entry name" value="RIBONUCLEASE 3"/>
    <property type="match status" value="1"/>
</dbReference>
<evidence type="ECO:0000256" key="9">
    <source>
        <dbReference type="ARBA" id="ARBA00022801"/>
    </source>
</evidence>
<dbReference type="Gene3D" id="3.30.160.20">
    <property type="match status" value="1"/>
</dbReference>
<organism evidence="16 17">
    <name type="scientific">Lactobacillus porci</name>
    <dbReference type="NCBI Taxonomy" id="2012477"/>
    <lineage>
        <taxon>Bacteria</taxon>
        <taxon>Bacillati</taxon>
        <taxon>Bacillota</taxon>
        <taxon>Bacilli</taxon>
        <taxon>Lactobacillales</taxon>
        <taxon>Lactobacillaceae</taxon>
        <taxon>Lactobacillus</taxon>
    </lineage>
</organism>
<reference evidence="16 17" key="1">
    <citation type="submission" date="2019-08" db="EMBL/GenBank/DDBJ databases">
        <title>In-depth cultivation of the pig gut microbiome towards novel bacterial diversity and tailored functional studies.</title>
        <authorList>
            <person name="Wylensek D."/>
            <person name="Hitch T.C.A."/>
            <person name="Clavel T."/>
        </authorList>
    </citation>
    <scope>NUCLEOTIDE SEQUENCE [LARGE SCALE GENOMIC DNA]</scope>
    <source>
        <strain evidence="16 17">Bifido-178-WT-2B</strain>
    </source>
</reference>
<evidence type="ECO:0000256" key="13">
    <source>
        <dbReference type="SAM" id="MobiDB-lite"/>
    </source>
</evidence>
<proteinExistence type="inferred from homology"/>
<evidence type="ECO:0000256" key="6">
    <source>
        <dbReference type="ARBA" id="ARBA00022723"/>
    </source>
</evidence>
<dbReference type="RefSeq" id="WP_154547214.1">
    <property type="nucleotide sequence ID" value="NZ_VUMX01000003.1"/>
</dbReference>
<dbReference type="GO" id="GO:0004525">
    <property type="term" value="F:ribonuclease III activity"/>
    <property type="evidence" value="ECO:0007669"/>
    <property type="project" value="UniProtKB-UniRule"/>
</dbReference>
<evidence type="ECO:0000256" key="2">
    <source>
        <dbReference type="ARBA" id="ARBA00010183"/>
    </source>
</evidence>
<keyword evidence="12" id="KW-0819">tRNA processing</keyword>
<comment type="caution">
    <text evidence="16">The sequence shown here is derived from an EMBL/GenBank/DDBJ whole genome shotgun (WGS) entry which is preliminary data.</text>
</comment>
<dbReference type="Pfam" id="PF14622">
    <property type="entry name" value="Ribonucleas_3_3"/>
    <property type="match status" value="1"/>
</dbReference>
<dbReference type="NCBIfam" id="TIGR02191">
    <property type="entry name" value="RNaseIII"/>
    <property type="match status" value="1"/>
</dbReference>
<dbReference type="SMART" id="SM00358">
    <property type="entry name" value="DSRM"/>
    <property type="match status" value="1"/>
</dbReference>
<dbReference type="GO" id="GO:0006397">
    <property type="term" value="P:mRNA processing"/>
    <property type="evidence" value="ECO:0007669"/>
    <property type="project" value="UniProtKB-UniRule"/>
</dbReference>
<dbReference type="EC" id="3.1.26.3" evidence="12"/>
<evidence type="ECO:0000256" key="12">
    <source>
        <dbReference type="HAMAP-Rule" id="MF_00104"/>
    </source>
</evidence>
<feature type="domain" description="DRBM" evidence="14">
    <location>
        <begin position="162"/>
        <end position="229"/>
    </location>
</feature>
<comment type="cofactor">
    <cofactor evidence="12">
        <name>Mg(2+)</name>
        <dbReference type="ChEBI" id="CHEBI:18420"/>
    </cofactor>
</comment>
<keyword evidence="17" id="KW-1185">Reference proteome</keyword>
<dbReference type="AlphaFoldDB" id="A0A6A8MBF1"/>
<comment type="similarity">
    <text evidence="2">Belongs to the ribonuclease III family.</text>
</comment>
<keyword evidence="7 12" id="KW-0699">rRNA-binding</keyword>
<dbReference type="Pfam" id="PF00035">
    <property type="entry name" value="dsrm"/>
    <property type="match status" value="1"/>
</dbReference>
<keyword evidence="8 12" id="KW-0255">Endonuclease</keyword>
<feature type="compositionally biased region" description="Basic and acidic residues" evidence="13">
    <location>
        <begin position="223"/>
        <end position="232"/>
    </location>
</feature>
<dbReference type="GO" id="GO:0005737">
    <property type="term" value="C:cytoplasm"/>
    <property type="evidence" value="ECO:0007669"/>
    <property type="project" value="UniProtKB-SubCell"/>
</dbReference>
<dbReference type="InterPro" id="IPR014720">
    <property type="entry name" value="dsRBD_dom"/>
</dbReference>
<dbReference type="SUPFAM" id="SSF54768">
    <property type="entry name" value="dsRNA-binding domain-like"/>
    <property type="match status" value="1"/>
</dbReference>
<name>A0A6A8MBF1_9LACO</name>
<dbReference type="Proteomes" id="UP000438120">
    <property type="component" value="Unassembled WGS sequence"/>
</dbReference>
<evidence type="ECO:0000256" key="3">
    <source>
        <dbReference type="ARBA" id="ARBA00022552"/>
    </source>
</evidence>
<keyword evidence="12" id="KW-0963">Cytoplasm</keyword>
<gene>
    <name evidence="12" type="primary">rnc</name>
    <name evidence="16" type="ORF">FYJ62_01945</name>
</gene>
<dbReference type="GO" id="GO:0019843">
    <property type="term" value="F:rRNA binding"/>
    <property type="evidence" value="ECO:0007669"/>
    <property type="project" value="UniProtKB-KW"/>
</dbReference>